<dbReference type="Proteomes" id="UP000182798">
    <property type="component" value="Unassembled WGS sequence"/>
</dbReference>
<proteinExistence type="predicted"/>
<feature type="chain" id="PRO_5009635839" description="BIG2 domain-containing protein" evidence="2">
    <location>
        <begin position="22"/>
        <end position="1823"/>
    </location>
</feature>
<feature type="compositionally biased region" description="Low complexity" evidence="1">
    <location>
        <begin position="260"/>
        <end position="295"/>
    </location>
</feature>
<dbReference type="Gene3D" id="2.60.40.1080">
    <property type="match status" value="2"/>
</dbReference>
<dbReference type="RefSeq" id="WP_071564086.1">
    <property type="nucleotide sequence ID" value="NZ_MIQH01000497.1"/>
</dbReference>
<dbReference type="InterPro" id="IPR011871">
    <property type="entry name" value="Fib_succ_major"/>
</dbReference>
<feature type="signal peptide" evidence="2">
    <location>
        <begin position="1"/>
        <end position="21"/>
    </location>
</feature>
<evidence type="ECO:0000313" key="5">
    <source>
        <dbReference type="Proteomes" id="UP000182798"/>
    </source>
</evidence>
<comment type="caution">
    <text evidence="4">The sequence shown here is derived from an EMBL/GenBank/DDBJ whole genome shotgun (WGS) entry which is preliminary data.</text>
</comment>
<dbReference type="Gene3D" id="2.60.40.10">
    <property type="entry name" value="Immunoglobulins"/>
    <property type="match status" value="2"/>
</dbReference>
<feature type="region of interest" description="Disordered" evidence="1">
    <location>
        <begin position="243"/>
        <end position="298"/>
    </location>
</feature>
<keyword evidence="2" id="KW-0732">Signal</keyword>
<reference evidence="5" key="1">
    <citation type="submission" date="2016-09" db="EMBL/GenBank/DDBJ databases">
        <title>Genome Sequence of Bathymodiolus thermophilus sulfur-oxidizing gill endosymbiont.</title>
        <authorList>
            <person name="Ponnudurai R."/>
            <person name="Kleiner M."/>
            <person name="Sayavedra L."/>
            <person name="Thuermer A."/>
            <person name="Felbeck H."/>
            <person name="Schlueter R."/>
            <person name="Schweder T."/>
            <person name="Markert S."/>
        </authorList>
    </citation>
    <scope>NUCLEOTIDE SEQUENCE [LARGE SCALE GENOMIC DNA]</scope>
    <source>
        <strain evidence="5">BAT/CrabSpa'14</strain>
    </source>
</reference>
<dbReference type="SMART" id="SM00635">
    <property type="entry name" value="BID_2"/>
    <property type="match status" value="2"/>
</dbReference>
<sequence>MQIIKLLITSLLVFSLNVNLSANQTDSSASNVDFSAIGKSENVAETHHIVVNNLEVNKFVTRLFKDSHLYIKWLKTLEESIRIQDDFKIMDDFLTANNCNLCTYKEVIYAIEALKTKHLIFWTGDYRTNLISNNGTGKKLDLIIDKHVKTRFNNIDGVSFHIDGKAVFGAIFKDRKLTWDYGTNMQFNEHKGSITFSEVILNGKYIGHQFTGTLIRKIATEEKAESFIGFASVTAFGADANSNSDDGNSGGGSGNGSSGGNSNDGSSGSGSSNGSSDSGSNGSDNGNSGNGSDNNLNYVDPVNEVMSIGFINYPTKKFGTQVWTTEDMRHFPSKVGAGFRSDLHKNGDEFKYYDWNAAMNGETAEGAQGICAPGWRVPTDQDWKTLEAFLGMTVAMQDKNGEYRGTDQGVQLLANGSSGFNAHLSGYNASDRTQSQGYGVGFISSTSVATNDIHYVSRYIGKSVNLVRYIVLKQSASSYKRWSFSEVEAMVDGTNVALNQWTRFNGSYMYINYGFIGVSRRYNSDMEKYARTSVTDGSLQTGLGFKRTNNSDRLRNDWPGGGLTVSSNGTLEIDLGEEYSLDNINIKAFSPPALNNGYLVNKNFEGEQIAVFISQHFLDPKETVTEYEENPAFQKIFYIKNADSNSSISIPMPFPRQSMFLNTPNASKMIWRGIGAKSMGSLVRCVKDSNDASISNNTPKKLMLKVGKPMTPLAFGDTATSVSKNWSISPALDNGLAFDTATGIMSGTPLAVKGATNYLVKTVDDSQAVSPIAITVTDGSIMINSVQITGESIVNVGDSVQFNAIINPSYASNKELIWFIAGEAGKATIDKTGKLTALSSGNVMIIATTADRSATFGTFAVSIAEQEGAVEHNGKHYSKITSGKTGRVWLDRNLGTSQACTSVTDTACYGDLYQWGRGPDGHQSRGSTPTLTDTRATSITPTDGKFIINSDDWTAPGVDDSGKSRQLAWMNSNTNICPTNFSLPTLEELKAEVNDSPHAALNISNLKLPLNGLRNKAGQLQFVGTQGNYWTRDIVESSGLSKNLVVNDDDTYAFSSHARATGLGVRCIKNLSPFISPSVNSLNATVGVAIAPITFTNLGRMATQWEIIPELRAGFSFDKKTGTISGAPSEKMSAIRYRITASNAFGADTVWVRITVSPIPILTANIQIKASKVALKIGGSIRLNTIISPSNASDNGVSWSSSDVNLATVDNTGLVTAKAHGRVSIFVRANDNPTVFDAVTVTVAEYYFKGMAYNSIVSPKTGRVWLDRNLGASRVCRTSTDRDCFGDFYQFGRAADGHQIRKLHSPWNYHLGRNSIVADSKIFFVKYDDWTSADDSGELRNEAWGYGGINSICPIGFSVPREQELKDEKVDANSTVFENFLRLPKAGKRSYKSPHVSDLSLVLGVGISGFYWNRTSSGFKTRNLSFTDKKATFESAFRSMGLSVRCIQDLKYKDVKYHRAPMEVSGIKYKTIKIGAQIWTTENMRHGTNNYKHGVYSYNNQASNDILYGKYYSQSAALRGSNSFSGNQGICAAGWHIPTDNDWKILEMHLGMDRAEQGRRWAWRGTNQEGTQLKLWGGSGFDAIMAGRVEDNSDGGHSTLKDKEAFFWTSSENNSFKSLKSSLSRIYQGTLNSDAHAFSVRCIKNNPKPMKINYYQYSTVEIGNQTWTAENVDYKATSYYGLNYGLYRWEDAMNDSKTEGAQGVCAIGWHIPTNNDWKVLEAYLHMSKDERDMRWAWRGNNQGYQLKKMGYTGFNALMAGNREKEGSIHALKGKETYFWTSSRSAETPSLAIFRSLKSTSSKIYSGTDTGNYQLSVRCIKDEN</sequence>
<organism evidence="4 5">
    <name type="scientific">Bathymodiolus thermophilus thioautotrophic gill symbiont</name>
    <dbReference type="NCBI Taxonomy" id="2360"/>
    <lineage>
        <taxon>Bacteria</taxon>
        <taxon>Pseudomonadati</taxon>
        <taxon>Pseudomonadota</taxon>
        <taxon>Gammaproteobacteria</taxon>
        <taxon>sulfur-oxidizing symbionts</taxon>
    </lineage>
</organism>
<evidence type="ECO:0000259" key="3">
    <source>
        <dbReference type="SMART" id="SM00635"/>
    </source>
</evidence>
<evidence type="ECO:0000256" key="1">
    <source>
        <dbReference type="SAM" id="MobiDB-lite"/>
    </source>
</evidence>
<dbReference type="OrthoDB" id="9805760at2"/>
<dbReference type="InterPro" id="IPR003343">
    <property type="entry name" value="Big_2"/>
</dbReference>
<dbReference type="NCBIfam" id="TIGR02145">
    <property type="entry name" value="Fib_succ_major"/>
    <property type="match status" value="3"/>
</dbReference>
<name>A0A1J5TVK3_9GAMM</name>
<dbReference type="InterPro" id="IPR008964">
    <property type="entry name" value="Invasin/intimin_cell_adhesion"/>
</dbReference>
<feature type="compositionally biased region" description="Gly residues" evidence="1">
    <location>
        <begin position="248"/>
        <end position="259"/>
    </location>
</feature>
<accession>A0A1J5TVK3</accession>
<feature type="compositionally biased region" description="Polar residues" evidence="1">
    <location>
        <begin position="924"/>
        <end position="938"/>
    </location>
</feature>
<protein>
    <recommendedName>
        <fullName evidence="3">BIG2 domain-containing protein</fullName>
    </recommendedName>
</protein>
<feature type="region of interest" description="Disordered" evidence="1">
    <location>
        <begin position="919"/>
        <end position="938"/>
    </location>
</feature>
<dbReference type="Pfam" id="PF02368">
    <property type="entry name" value="Big_2"/>
    <property type="match status" value="2"/>
</dbReference>
<dbReference type="EMBL" id="MIQH01000497">
    <property type="protein sequence ID" value="OIR24859.1"/>
    <property type="molecule type" value="Genomic_DNA"/>
</dbReference>
<feature type="domain" description="BIG2" evidence="3">
    <location>
        <begin position="782"/>
        <end position="859"/>
    </location>
</feature>
<evidence type="ECO:0000313" key="4">
    <source>
        <dbReference type="EMBL" id="OIR24859.1"/>
    </source>
</evidence>
<dbReference type="Pfam" id="PF09603">
    <property type="entry name" value="Fib_succ_major"/>
    <property type="match status" value="3"/>
</dbReference>
<gene>
    <name evidence="4" type="ORF">BGC33_11890</name>
</gene>
<dbReference type="SUPFAM" id="SSF49373">
    <property type="entry name" value="Invasin/intimin cell-adhesion fragments"/>
    <property type="match status" value="2"/>
</dbReference>
<feature type="domain" description="BIG2" evidence="3">
    <location>
        <begin position="1162"/>
        <end position="1239"/>
    </location>
</feature>
<dbReference type="InterPro" id="IPR013783">
    <property type="entry name" value="Ig-like_fold"/>
</dbReference>
<evidence type="ECO:0000256" key="2">
    <source>
        <dbReference type="SAM" id="SignalP"/>
    </source>
</evidence>